<dbReference type="RefSeq" id="XP_006825431.1">
    <property type="nucleotide sequence ID" value="XM_006825368.1"/>
</dbReference>
<feature type="region of interest" description="Disordered" evidence="1">
    <location>
        <begin position="1112"/>
        <end position="1302"/>
    </location>
</feature>
<feature type="compositionally biased region" description="Basic and acidic residues" evidence="1">
    <location>
        <begin position="2088"/>
        <end position="2097"/>
    </location>
</feature>
<evidence type="ECO:0000313" key="2">
    <source>
        <dbReference type="Proteomes" id="UP000694865"/>
    </source>
</evidence>
<feature type="compositionally biased region" description="Basic and acidic residues" evidence="1">
    <location>
        <begin position="979"/>
        <end position="997"/>
    </location>
</feature>
<dbReference type="Proteomes" id="UP000694865">
    <property type="component" value="Unplaced"/>
</dbReference>
<feature type="compositionally biased region" description="Low complexity" evidence="1">
    <location>
        <begin position="2100"/>
        <end position="2117"/>
    </location>
</feature>
<keyword evidence="2" id="KW-1185">Reference proteome</keyword>
<feature type="compositionally biased region" description="Low complexity" evidence="1">
    <location>
        <begin position="891"/>
        <end position="903"/>
    </location>
</feature>
<feature type="compositionally biased region" description="Basic residues" evidence="1">
    <location>
        <begin position="908"/>
        <end position="921"/>
    </location>
</feature>
<feature type="region of interest" description="Disordered" evidence="1">
    <location>
        <begin position="1901"/>
        <end position="1937"/>
    </location>
</feature>
<evidence type="ECO:0000313" key="3">
    <source>
        <dbReference type="RefSeq" id="XP_006825431.1"/>
    </source>
</evidence>
<name>A0ABM0MZJ0_SACKO</name>
<feature type="compositionally biased region" description="Polar residues" evidence="1">
    <location>
        <begin position="2201"/>
        <end position="2212"/>
    </location>
</feature>
<feature type="compositionally biased region" description="Polar residues" evidence="1">
    <location>
        <begin position="1215"/>
        <end position="1224"/>
    </location>
</feature>
<feature type="region of interest" description="Disordered" evidence="1">
    <location>
        <begin position="388"/>
        <end position="409"/>
    </location>
</feature>
<feature type="compositionally biased region" description="Basic and acidic residues" evidence="1">
    <location>
        <begin position="1004"/>
        <end position="1021"/>
    </location>
</feature>
<feature type="compositionally biased region" description="Basic and acidic residues" evidence="1">
    <location>
        <begin position="1117"/>
        <end position="1138"/>
    </location>
</feature>
<feature type="region of interest" description="Disordered" evidence="1">
    <location>
        <begin position="134"/>
        <end position="202"/>
    </location>
</feature>
<dbReference type="Pfam" id="PF14874">
    <property type="entry name" value="PapD-like"/>
    <property type="match status" value="1"/>
</dbReference>
<feature type="region of interest" description="Disordered" evidence="1">
    <location>
        <begin position="2445"/>
        <end position="2473"/>
    </location>
</feature>
<feature type="region of interest" description="Disordered" evidence="1">
    <location>
        <begin position="877"/>
        <end position="1036"/>
    </location>
</feature>
<feature type="region of interest" description="Disordered" evidence="1">
    <location>
        <begin position="2012"/>
        <end position="2048"/>
    </location>
</feature>
<dbReference type="GeneID" id="100368397"/>
<feature type="region of interest" description="Disordered" evidence="1">
    <location>
        <begin position="1970"/>
        <end position="1998"/>
    </location>
</feature>
<accession>A0ABM0MZJ0</accession>
<feature type="region of interest" description="Disordered" evidence="1">
    <location>
        <begin position="674"/>
        <end position="724"/>
    </location>
</feature>
<feature type="compositionally biased region" description="Basic and acidic residues" evidence="1">
    <location>
        <begin position="947"/>
        <end position="970"/>
    </location>
</feature>
<dbReference type="PANTHER" id="PTHR21963:SF1">
    <property type="entry name" value="SPERM-ASSOCIATED ANTIGEN 17"/>
    <property type="match status" value="1"/>
</dbReference>
<feature type="region of interest" description="Disordered" evidence="1">
    <location>
        <begin position="2083"/>
        <end position="2246"/>
    </location>
</feature>
<reference evidence="3" key="1">
    <citation type="submission" date="2025-08" db="UniProtKB">
        <authorList>
            <consortium name="RefSeq"/>
        </authorList>
    </citation>
    <scope>IDENTIFICATION</scope>
    <source>
        <tissue evidence="3">Testes</tissue>
    </source>
</reference>
<feature type="compositionally biased region" description="Pro residues" evidence="1">
    <location>
        <begin position="1237"/>
        <end position="1250"/>
    </location>
</feature>
<feature type="compositionally biased region" description="Polar residues" evidence="1">
    <location>
        <begin position="2118"/>
        <end position="2129"/>
    </location>
</feature>
<feature type="compositionally biased region" description="Low complexity" evidence="1">
    <location>
        <begin position="394"/>
        <end position="409"/>
    </location>
</feature>
<protein>
    <submittedName>
        <fullName evidence="3">Sperm-associated antigen 17-like isoform X1</fullName>
    </submittedName>
</protein>
<gene>
    <name evidence="3" type="primary">LOC100368397</name>
</gene>
<dbReference type="InterPro" id="IPR026173">
    <property type="entry name" value="SPAG17"/>
</dbReference>
<dbReference type="PANTHER" id="PTHR21963">
    <property type="entry name" value="PF6"/>
    <property type="match status" value="1"/>
</dbReference>
<sequence length="2473" mass="273337">MPPKRAKSGGSAGVSRWETGLLTTAFEEDTWKANIALVVSNQLDDNIYTDILSTTIASGLRRLFSVISKDQLYEEVKELGNPKAKKPKETPQFFEICEVVKKHLDEEEDIPLPLLGKLLKWKLLDIKAKDFKRREDEKKAAEGKGKGKDGKGGKDKRPRSKSPTKGKGKKTPEPPAPKQGTKLKKRGEEDEENKYIDDEPDDGPQHYVIITGFPQAQLLSILADLGVVINCIIKMESEDYSRFDQNEEEETTLAEGEIKEEDELQKAKIEKAKEELSKFWEMHELLLRKAAVNSKLHDVARLSYSVKESIIPTNLEDNEKRVRTAFGTVLFEDVACQMYDLLDWKRQYHTYLYNMNLINVPIATGIPAVAPTGVTFGQGAGHKTVSEAPSGMSAPVPGTTTAPTTVGVPTIVPTDISSLPPPETDMRYYNHLMNSVPHESMSVPLIVNCMLEQIVATEEDKEIPSDIPKLPREDGLDHILAKHVSCVATKLGLNREDQQSLCQELNTPEKQCKTDGNKPYLYHFGDDIGSRLHHLKTIHGFSPLEAEYQLLDYTPSAILKEFTKPSSITVKERASRLQELVQFCASGVLSQSEINRAFKQFVFESLELKSTDEFGQLIHGNMDELIPWDDPYPYFKNLRRLRSAEASCSESVSSGKLLEAILEQDIDTLKDGVKSQVAASPDKPNQSSPASSAPGSRPGTGILRNSRGSRQGSAASAKSVKSSVHFEKDEMGNVHIHSNEEFTINEETGSCTKKQRPQSAASSTISFSDINESQLRNLDDWSYAEYFEPKVLLQVLENARSLYPYMDTYYHKRDHSLLVIMHNPIGPDLKTYEPWDTQLHSDVGFRNYLEHVAESIADWVRREEDKYQAALKEAELAAAAATPPPTDAGDSRPSSSKSRPRSLSPKKDGKKSRSKSPKGKKSASPSRSLENLDPNSGNFMRPNSLKAWKEEQDKIKEEEEQKRIAKEAKKSRSRSTSPKKKDEKDGKGKEKEKERSSSRTSSRGNKEEKEKEKDKAQESKSLESVPEITEPQEQKKIYPFTGYNVGNDLIHASGIMSTMFPSDGGQIRTEKTEFIQGPVFVKSSVLKDGHTFVLHILEPKEDAIDEWKEICEDEEPDSGREKADDEKSEKEVKEKQGSLHESISSPLTVDDVSITTEDSNKKETPTNTDVPKLSIDVASVKDEDEGSKKEEKKKNKPISSFGCFTATMNDGMVLSLSNYGNQGKTSEEEKACDTLQPPAPTPTPQPPPSPSGKGRASSGKKGKKQQQQQQQQLELEKQQAEQEKQQEEDTSKEEPTLNEPEEEMFQQLNISCPDGLVVRYFTDSTMGKKKASEECDGGVLVRQHYPYKSDGKHECESSRKPAMQELSRVINSDGTVIKVMHDGSIWVLFADGTVSYNAGNGPITECQGRPSSRDGSPNRLGSAVSIQGSETHTKKSALKGAPSKLSQPSIVEKDTASTSGGDTDKVGEWITTTQTGERIATKSDGSQANVQSYMSYTATDQMTNEVVMTREDRVVVVERSDGVRIVNHNEGTRITTFYQEEEKQTPEDETGEQFATRIKRVQYVKVECAGFATVVFSRETGMATTIFGNGSSLLTNPDGVYKFLHADGGEMSVEKDGAIVYAPKPNNDIIDLKPSIYVMRHNHPTLVDMMDADGNSFTVRATGKTEVNKAFNLDDLYAEEEGSENKEKAPKIETYSQYAPRFFVINEDGSGSELLRHSDIAEYLTAADKDPATAILKDSLPDYPGVTGITILKPCESGGASQKWLNSFDENNVIPSNLRSRDFKTMPAHEMNDPGPAFGTTVGKGLAVGSARKPYERGPLLECPQILQLRQLIKYKPISGELRQRMQAGLKAYATNAMKRQQDAEGLAVQDPRSESEKVQATDLELQAAVEAKMAKEPPIQADGEITGDPRSGRYVFKPDVPMETKGPVISGDPREGKYVFTQPKEPESEIGGDPRSGRYVFQQENVVIETQGDPRGGRCDAQQQDERSGQWDYKPRDLMQSDDIKAIYEAATAPPRIPTPPPPKPRRTQADWEKDRQQLEEEKKNRNALKNYAVPPYFESEWGKSFLMMKVSSDMDRLTKELAVQTRKGEPLDNKQYDASTTTESPPQASESSQPSDVDSTSPQKNSPSPLPQGVATTGLTPDLRPTNPTPAKAKGQGSPTPVRPTNPTPGRASNPGTVRPGHPTPSAMEMIGGGYSRIPSETPSSYTSLPNYPPSTIPEQTEPDTQRSEESEKPEGNVVPSAQSDIVLTRSLTTNVIGEPRSQQVRLPAAILGSKPGALLNQRFYELEDPVRRKVKTSSVAGGAPHVPSMRGFEIFPQEVDFGTVKEGCTYAVNVHLKNVGIDSCRYKIKQAPPSTGLRVIYKPAPVAAGMKAVLELELYAIAVGVEGGNGQGSIGHHLEIITETDLLYLPVSATILTANDYDDRCHNGQPPKLGPGVRILSTRPPSREGIIRPRKDPPYHKIETADSVTS</sequence>
<feature type="compositionally biased region" description="Basic and acidic residues" evidence="1">
    <location>
        <begin position="1985"/>
        <end position="1998"/>
    </location>
</feature>
<feature type="compositionally biased region" description="Basic and acidic residues" evidence="1">
    <location>
        <begin position="2029"/>
        <end position="2046"/>
    </location>
</feature>
<evidence type="ECO:0000256" key="1">
    <source>
        <dbReference type="SAM" id="MobiDB-lite"/>
    </source>
</evidence>
<feature type="compositionally biased region" description="Basic residues" evidence="1">
    <location>
        <begin position="156"/>
        <end position="169"/>
    </location>
</feature>
<feature type="compositionally biased region" description="Basic and acidic residues" evidence="1">
    <location>
        <begin position="2226"/>
        <end position="2237"/>
    </location>
</feature>
<proteinExistence type="predicted"/>
<feature type="compositionally biased region" description="Low complexity" evidence="1">
    <location>
        <begin position="687"/>
        <end position="723"/>
    </location>
</feature>
<organism evidence="2 3">
    <name type="scientific">Saccoglossus kowalevskii</name>
    <name type="common">Acorn worm</name>
    <dbReference type="NCBI Taxonomy" id="10224"/>
    <lineage>
        <taxon>Eukaryota</taxon>
        <taxon>Metazoa</taxon>
        <taxon>Hemichordata</taxon>
        <taxon>Enteropneusta</taxon>
        <taxon>Harrimaniidae</taxon>
        <taxon>Saccoglossus</taxon>
    </lineage>
</organism>
<feature type="compositionally biased region" description="Polar residues" evidence="1">
    <location>
        <begin position="1139"/>
        <end position="1157"/>
    </location>
</feature>
<feature type="compositionally biased region" description="Basic and acidic residues" evidence="1">
    <location>
        <begin position="1274"/>
        <end position="1295"/>
    </location>
</feature>
<feature type="region of interest" description="Disordered" evidence="1">
    <location>
        <begin position="1401"/>
        <end position="1467"/>
    </location>
</feature>
<feature type="compositionally biased region" description="Basic and acidic residues" evidence="1">
    <location>
        <begin position="134"/>
        <end position="155"/>
    </location>
</feature>
<feature type="compositionally biased region" description="Basic and acidic residues" evidence="1">
    <location>
        <begin position="2448"/>
        <end position="2467"/>
    </location>
</feature>